<evidence type="ECO:0000313" key="2">
    <source>
        <dbReference type="Proteomes" id="UP000092713"/>
    </source>
</evidence>
<protein>
    <submittedName>
        <fullName evidence="1">Uncharacterized protein</fullName>
    </submittedName>
</protein>
<proteinExistence type="predicted"/>
<name>A0A1A7C6L0_9BURK</name>
<organism evidence="1 2">
    <name type="scientific">Janthinobacterium psychrotolerans</name>
    <dbReference type="NCBI Taxonomy" id="1747903"/>
    <lineage>
        <taxon>Bacteria</taxon>
        <taxon>Pseudomonadati</taxon>
        <taxon>Pseudomonadota</taxon>
        <taxon>Betaproteobacteria</taxon>
        <taxon>Burkholderiales</taxon>
        <taxon>Oxalobacteraceae</taxon>
        <taxon>Janthinobacterium</taxon>
    </lineage>
</organism>
<dbReference type="Proteomes" id="UP000092713">
    <property type="component" value="Unassembled WGS sequence"/>
</dbReference>
<evidence type="ECO:0000313" key="1">
    <source>
        <dbReference type="EMBL" id="OBV39953.1"/>
    </source>
</evidence>
<dbReference type="AlphaFoldDB" id="A0A1A7C6L0"/>
<sequence>MNARKVERCATHIGTQAVEWMWALVFPALSRVSADERVRSDMLAMVEKIQKERANEVIEMLYGYCADIIFSCLEFGMDEDALIEAMTDARVMQRRR</sequence>
<comment type="caution">
    <text evidence="1">The sequence shown here is derived from an EMBL/GenBank/DDBJ whole genome shotgun (WGS) entry which is preliminary data.</text>
</comment>
<keyword evidence="2" id="KW-1185">Reference proteome</keyword>
<gene>
    <name evidence="1" type="ORF">ASR47_10136</name>
</gene>
<reference evidence="1 2" key="1">
    <citation type="submission" date="2016-04" db="EMBL/GenBank/DDBJ databases">
        <title>Draft genome sequence of Janthinobacterium psychrotolerans sp. nov., isolated from freshwater sediments in Denmark.</title>
        <authorList>
            <person name="Gong X."/>
            <person name="Skrivergaard S."/>
            <person name="Korsgaard B.S."/>
            <person name="Schreiber L."/>
            <person name="Marshall I.P."/>
            <person name="Finster K."/>
            <person name="Schramm A."/>
        </authorList>
    </citation>
    <scope>NUCLEOTIDE SEQUENCE [LARGE SCALE GENOMIC DNA]</scope>
    <source>
        <strain evidence="1 2">S3-2</strain>
    </source>
</reference>
<accession>A0A1A7C6L0</accession>
<dbReference type="EMBL" id="LOCQ01000050">
    <property type="protein sequence ID" value="OBV39953.1"/>
    <property type="molecule type" value="Genomic_DNA"/>
</dbReference>